<gene>
    <name evidence="2" type="ORF">B0T10DRAFT_548075</name>
</gene>
<name>A0A9P8W585_9HYPO</name>
<organism evidence="2 3">
    <name type="scientific">Thelonectria olida</name>
    <dbReference type="NCBI Taxonomy" id="1576542"/>
    <lineage>
        <taxon>Eukaryota</taxon>
        <taxon>Fungi</taxon>
        <taxon>Dikarya</taxon>
        <taxon>Ascomycota</taxon>
        <taxon>Pezizomycotina</taxon>
        <taxon>Sordariomycetes</taxon>
        <taxon>Hypocreomycetidae</taxon>
        <taxon>Hypocreales</taxon>
        <taxon>Nectriaceae</taxon>
        <taxon>Thelonectria</taxon>
    </lineage>
</organism>
<sequence length="198" mass="22623">MKFSLIFPVVALLNAAVSAVSLPHDARAVVVDRQDDKRRYRLKIKSKIKQINNKYLSDDHNQMGIFNNGTKETSMIITKNAVGDKVYAEVFTLNPWPLTVVEHALGLVGTNGFLEFRTLEQPTTKDIGTNETYSWQDFSIKKEKKKLNELFYGDAKPGWVASPIGNWSWKIKHYDGNQTIIQTYIPIQIYLEDVKSNE</sequence>
<keyword evidence="3" id="KW-1185">Reference proteome</keyword>
<evidence type="ECO:0000256" key="1">
    <source>
        <dbReference type="SAM" id="SignalP"/>
    </source>
</evidence>
<proteinExistence type="predicted"/>
<feature type="chain" id="PRO_5040226894" evidence="1">
    <location>
        <begin position="20"/>
        <end position="198"/>
    </location>
</feature>
<dbReference type="Proteomes" id="UP000777438">
    <property type="component" value="Unassembled WGS sequence"/>
</dbReference>
<keyword evidence="1" id="KW-0732">Signal</keyword>
<dbReference type="AlphaFoldDB" id="A0A9P8W585"/>
<evidence type="ECO:0000313" key="2">
    <source>
        <dbReference type="EMBL" id="KAH6890552.1"/>
    </source>
</evidence>
<dbReference type="EMBL" id="JAGPYM010000009">
    <property type="protein sequence ID" value="KAH6890552.1"/>
    <property type="molecule type" value="Genomic_DNA"/>
</dbReference>
<protein>
    <submittedName>
        <fullName evidence="2">Uncharacterized protein</fullName>
    </submittedName>
</protein>
<dbReference type="OrthoDB" id="5199481at2759"/>
<comment type="caution">
    <text evidence="2">The sequence shown here is derived from an EMBL/GenBank/DDBJ whole genome shotgun (WGS) entry which is preliminary data.</text>
</comment>
<feature type="signal peptide" evidence="1">
    <location>
        <begin position="1"/>
        <end position="19"/>
    </location>
</feature>
<reference evidence="2 3" key="1">
    <citation type="journal article" date="2021" name="Nat. Commun.">
        <title>Genetic determinants of endophytism in the Arabidopsis root mycobiome.</title>
        <authorList>
            <person name="Mesny F."/>
            <person name="Miyauchi S."/>
            <person name="Thiergart T."/>
            <person name="Pickel B."/>
            <person name="Atanasova L."/>
            <person name="Karlsson M."/>
            <person name="Huettel B."/>
            <person name="Barry K.W."/>
            <person name="Haridas S."/>
            <person name="Chen C."/>
            <person name="Bauer D."/>
            <person name="Andreopoulos W."/>
            <person name="Pangilinan J."/>
            <person name="LaButti K."/>
            <person name="Riley R."/>
            <person name="Lipzen A."/>
            <person name="Clum A."/>
            <person name="Drula E."/>
            <person name="Henrissat B."/>
            <person name="Kohler A."/>
            <person name="Grigoriev I.V."/>
            <person name="Martin F.M."/>
            <person name="Hacquard S."/>
        </authorList>
    </citation>
    <scope>NUCLEOTIDE SEQUENCE [LARGE SCALE GENOMIC DNA]</scope>
    <source>
        <strain evidence="2 3">MPI-CAGE-CH-0241</strain>
    </source>
</reference>
<evidence type="ECO:0000313" key="3">
    <source>
        <dbReference type="Proteomes" id="UP000777438"/>
    </source>
</evidence>
<accession>A0A9P8W585</accession>